<dbReference type="AlphaFoldDB" id="A0A8S8XGH0"/>
<dbReference type="PANTHER" id="PTHR13812">
    <property type="entry name" value="KETIMINE REDUCTASE MU-CRYSTALLIN"/>
    <property type="match status" value="1"/>
</dbReference>
<dbReference type="SUPFAM" id="SSF51735">
    <property type="entry name" value="NAD(P)-binding Rossmann-fold domains"/>
    <property type="match status" value="1"/>
</dbReference>
<gene>
    <name evidence="2" type="ORF">TMPK1_38910</name>
</gene>
<reference evidence="2" key="1">
    <citation type="submission" date="2021-02" db="EMBL/GenBank/DDBJ databases">
        <title>Genome sequence of Rhodospirillales sp. strain TMPK1 isolated from soil.</title>
        <authorList>
            <person name="Nakai R."/>
            <person name="Kusada H."/>
            <person name="Tamaki H."/>
        </authorList>
    </citation>
    <scope>NUCLEOTIDE SEQUENCE</scope>
    <source>
        <strain evidence="2">TMPK1</strain>
    </source>
</reference>
<dbReference type="FunFam" id="3.40.50.720:FF:000311">
    <property type="entry name" value="Ornithine cyclodeaminase"/>
    <property type="match status" value="1"/>
</dbReference>
<dbReference type="InterPro" id="IPR036291">
    <property type="entry name" value="NAD(P)-bd_dom_sf"/>
</dbReference>
<dbReference type="GO" id="GO:0016491">
    <property type="term" value="F:oxidoreductase activity"/>
    <property type="evidence" value="ECO:0007669"/>
    <property type="project" value="UniProtKB-ARBA"/>
</dbReference>
<proteinExistence type="inferred from homology"/>
<dbReference type="GO" id="GO:0005737">
    <property type="term" value="C:cytoplasm"/>
    <property type="evidence" value="ECO:0007669"/>
    <property type="project" value="TreeGrafter"/>
</dbReference>
<keyword evidence="3" id="KW-1185">Reference proteome</keyword>
<dbReference type="RefSeq" id="WP_420245235.1">
    <property type="nucleotide sequence ID" value="NZ_BOPV01000001.1"/>
</dbReference>
<comment type="caution">
    <text evidence="2">The sequence shown here is derived from an EMBL/GenBank/DDBJ whole genome shotgun (WGS) entry which is preliminary data.</text>
</comment>
<organism evidence="2 3">
    <name type="scientific">Roseiterribacter gracilis</name>
    <dbReference type="NCBI Taxonomy" id="2812848"/>
    <lineage>
        <taxon>Bacteria</taxon>
        <taxon>Pseudomonadati</taxon>
        <taxon>Pseudomonadota</taxon>
        <taxon>Alphaproteobacteria</taxon>
        <taxon>Rhodospirillales</taxon>
        <taxon>Roseiterribacteraceae</taxon>
        <taxon>Roseiterribacter</taxon>
    </lineage>
</organism>
<protein>
    <submittedName>
        <fullName evidence="2">Ornithine cyclodeaminase</fullName>
    </submittedName>
</protein>
<sequence length="323" mass="34385">MNAPAPMVIDGDEVSASLSYPDCIEVVRDAMIALSQGRTRQVLRTIIPVGDHKAFGVMPGALGLDDFFGAKILSVFHDKDRPTRSAHRGFVLLFEGENGFPVCLADAEQITRIRTAAASAAATDALARKDASVLTIFGAGMQARSHIEAIACVRDLSRVVVWGRTLANAQAFAAEAQAAIGLPVTATTDGKEAAQQADIICTVTGAREPILFSDWVRDGTHINVVGSSGIGPIEIDTKLVQRVRFFAESRAATAQYSEFQKAKEQGVITDDHVVAEIGEVLGGKPGRTSQADVTLYKSIGHIVQDLAAASVLYRQRLGLTEIS</sequence>
<evidence type="ECO:0000313" key="3">
    <source>
        <dbReference type="Proteomes" id="UP000681075"/>
    </source>
</evidence>
<comment type="similarity">
    <text evidence="1">Belongs to the ornithine cyclodeaminase/mu-crystallin family.</text>
</comment>
<dbReference type="Gene3D" id="3.30.1780.10">
    <property type="entry name" value="ornithine cyclodeaminase, domain 1"/>
    <property type="match status" value="1"/>
</dbReference>
<dbReference type="GO" id="GO:0042562">
    <property type="term" value="F:hormone binding"/>
    <property type="evidence" value="ECO:0007669"/>
    <property type="project" value="TreeGrafter"/>
</dbReference>
<dbReference type="Proteomes" id="UP000681075">
    <property type="component" value="Unassembled WGS sequence"/>
</dbReference>
<dbReference type="GO" id="GO:0019752">
    <property type="term" value="P:carboxylic acid metabolic process"/>
    <property type="evidence" value="ECO:0007669"/>
    <property type="project" value="UniProtKB-ARBA"/>
</dbReference>
<dbReference type="PIRSF" id="PIRSF001439">
    <property type="entry name" value="CryM"/>
    <property type="match status" value="1"/>
</dbReference>
<dbReference type="InterPro" id="IPR023401">
    <property type="entry name" value="ODC_N"/>
</dbReference>
<dbReference type="Gene3D" id="3.40.50.720">
    <property type="entry name" value="NAD(P)-binding Rossmann-like Domain"/>
    <property type="match status" value="1"/>
</dbReference>
<dbReference type="PANTHER" id="PTHR13812:SF19">
    <property type="entry name" value="KETIMINE REDUCTASE MU-CRYSTALLIN"/>
    <property type="match status" value="1"/>
</dbReference>
<dbReference type="InterPro" id="IPR003462">
    <property type="entry name" value="ODC_Mu_crystall"/>
</dbReference>
<dbReference type="EMBL" id="BOPV01000001">
    <property type="protein sequence ID" value="GIL41654.1"/>
    <property type="molecule type" value="Genomic_DNA"/>
</dbReference>
<evidence type="ECO:0000256" key="1">
    <source>
        <dbReference type="ARBA" id="ARBA00008903"/>
    </source>
</evidence>
<name>A0A8S8XGH0_9PROT</name>
<accession>A0A8S8XGH0</accession>
<dbReference type="Pfam" id="PF02423">
    <property type="entry name" value="OCD_Mu_crystall"/>
    <property type="match status" value="1"/>
</dbReference>
<evidence type="ECO:0000313" key="2">
    <source>
        <dbReference type="EMBL" id="GIL41654.1"/>
    </source>
</evidence>